<gene>
    <name evidence="6" type="ORF">Q2T52_02820</name>
</gene>
<evidence type="ECO:0000259" key="5">
    <source>
        <dbReference type="Pfam" id="PF08242"/>
    </source>
</evidence>
<dbReference type="RefSeq" id="WP_302075154.1">
    <property type="nucleotide sequence ID" value="NZ_JAUKWQ010000001.1"/>
</dbReference>
<keyword evidence="3 6" id="KW-0808">Transferase</keyword>
<comment type="caution">
    <text evidence="6">The sequence shown here is derived from an EMBL/GenBank/DDBJ whole genome shotgun (WGS) entry which is preliminary data.</text>
</comment>
<reference evidence="6" key="1">
    <citation type="journal article" date="2015" name="Int. J. Syst. Evol. Microbiol.">
        <title>Rhizobium oryzicola sp. nov., potential plant-growth-promoting endophytic bacteria isolated from rice roots.</title>
        <authorList>
            <person name="Zhang X.X."/>
            <person name="Gao J.S."/>
            <person name="Cao Y.H."/>
            <person name="Sheirdil R.A."/>
            <person name="Wang X.C."/>
            <person name="Zhang L."/>
        </authorList>
    </citation>
    <scope>NUCLEOTIDE SEQUENCE</scope>
    <source>
        <strain evidence="6">05753</strain>
    </source>
</reference>
<dbReference type="EC" id="2.1.1.-" evidence="6"/>
<evidence type="ECO:0000256" key="4">
    <source>
        <dbReference type="ARBA" id="ARBA00025707"/>
    </source>
</evidence>
<evidence type="ECO:0000313" key="6">
    <source>
        <dbReference type="EMBL" id="MDO1581017.1"/>
    </source>
</evidence>
<evidence type="ECO:0000256" key="1">
    <source>
        <dbReference type="ARBA" id="ARBA00005189"/>
    </source>
</evidence>
<dbReference type="EMBL" id="JAUKWQ010000001">
    <property type="protein sequence ID" value="MDO1581017.1"/>
    <property type="molecule type" value="Genomic_DNA"/>
</dbReference>
<dbReference type="SUPFAM" id="SSF53335">
    <property type="entry name" value="S-adenosyl-L-methionine-dependent methyltransferases"/>
    <property type="match status" value="1"/>
</dbReference>
<comment type="pathway">
    <text evidence="1">Lipid metabolism.</text>
</comment>
<sequence length="244" mass="27779">MTRLYDQAVDIDPARVRQFFDDRAKREKNAINAVMLQSEGSSIAIERDRYERENLLPSLPQPGKILDLGCGAGRLATHYAPHGHTYMGIDFSSELIVKGRELHGDNPKVLFEIAEVPKIDVANLPVQPPFDLIVVTGLLIYLNDGAVTETLRLLGELAAPTATIYLRESVSDIETRLTLKDFYSEELKEYYNGVYRTRAELKAEFAKTLEHDRFAIAAEGYVFQGALRNRVETTQYFYRFERNQ</sequence>
<dbReference type="GO" id="GO:0032259">
    <property type="term" value="P:methylation"/>
    <property type="evidence" value="ECO:0007669"/>
    <property type="project" value="UniProtKB-KW"/>
</dbReference>
<comment type="pathway">
    <text evidence="4">Phospholipid metabolism.</text>
</comment>
<dbReference type="Gene3D" id="3.40.50.150">
    <property type="entry name" value="Vaccinia Virus protein VP39"/>
    <property type="match status" value="1"/>
</dbReference>
<dbReference type="CDD" id="cd02440">
    <property type="entry name" value="AdoMet_MTases"/>
    <property type="match status" value="1"/>
</dbReference>
<evidence type="ECO:0000256" key="3">
    <source>
        <dbReference type="ARBA" id="ARBA00022679"/>
    </source>
</evidence>
<dbReference type="PANTHER" id="PTHR44307:SF2">
    <property type="entry name" value="PHOSPHOETHANOLAMINE METHYLTRANSFERASE ISOFORM X1"/>
    <property type="match status" value="1"/>
</dbReference>
<protein>
    <submittedName>
        <fullName evidence="6">Class I SAM-dependent methyltransferase</fullName>
        <ecNumber evidence="6">2.1.1.-</ecNumber>
    </submittedName>
</protein>
<dbReference type="Proteomes" id="UP001169006">
    <property type="component" value="Unassembled WGS sequence"/>
</dbReference>
<accession>A0ABT8STF5</accession>
<keyword evidence="2 6" id="KW-0489">Methyltransferase</keyword>
<name>A0ABT8STF5_9HYPH</name>
<reference evidence="6" key="2">
    <citation type="submission" date="2023-07" db="EMBL/GenBank/DDBJ databases">
        <authorList>
            <person name="Sun H."/>
        </authorList>
    </citation>
    <scope>NUCLEOTIDE SEQUENCE</scope>
    <source>
        <strain evidence="6">05753</strain>
    </source>
</reference>
<feature type="domain" description="Methyltransferase type 12" evidence="5">
    <location>
        <begin position="66"/>
        <end position="162"/>
    </location>
</feature>
<keyword evidence="7" id="KW-1185">Reference proteome</keyword>
<evidence type="ECO:0000256" key="2">
    <source>
        <dbReference type="ARBA" id="ARBA00022603"/>
    </source>
</evidence>
<dbReference type="GO" id="GO:0008168">
    <property type="term" value="F:methyltransferase activity"/>
    <property type="evidence" value="ECO:0007669"/>
    <property type="project" value="UniProtKB-KW"/>
</dbReference>
<proteinExistence type="predicted"/>
<organism evidence="6 7">
    <name type="scientific">Rhizobium oryzicola</name>
    <dbReference type="NCBI Taxonomy" id="1232668"/>
    <lineage>
        <taxon>Bacteria</taxon>
        <taxon>Pseudomonadati</taxon>
        <taxon>Pseudomonadota</taxon>
        <taxon>Alphaproteobacteria</taxon>
        <taxon>Hyphomicrobiales</taxon>
        <taxon>Rhizobiaceae</taxon>
        <taxon>Rhizobium/Agrobacterium group</taxon>
        <taxon>Rhizobium</taxon>
    </lineage>
</organism>
<dbReference type="Pfam" id="PF08242">
    <property type="entry name" value="Methyltransf_12"/>
    <property type="match status" value="1"/>
</dbReference>
<dbReference type="InterPro" id="IPR029063">
    <property type="entry name" value="SAM-dependent_MTases_sf"/>
</dbReference>
<evidence type="ECO:0000313" key="7">
    <source>
        <dbReference type="Proteomes" id="UP001169006"/>
    </source>
</evidence>
<dbReference type="InterPro" id="IPR013217">
    <property type="entry name" value="Methyltransf_12"/>
</dbReference>
<dbReference type="PANTHER" id="PTHR44307">
    <property type="entry name" value="PHOSPHOETHANOLAMINE METHYLTRANSFERASE"/>
    <property type="match status" value="1"/>
</dbReference>